<evidence type="ECO:0000313" key="1">
    <source>
        <dbReference type="EMBL" id="EMG38117.1"/>
    </source>
</evidence>
<comment type="caution">
    <text evidence="1">The sequence shown here is derived from an EMBL/GenBank/DDBJ whole genome shotgun (WGS) entry which is preliminary data.</text>
</comment>
<proteinExistence type="predicted"/>
<sequence length="70" mass="8100">MHGKMVMLLPARDWSGWRNHPKALHEGSIVAWPNGLSRWRSRINPVDIEEARERRGKGRKAIRSGPEFLT</sequence>
<name>M5PUV3_DESAF</name>
<evidence type="ECO:0000313" key="2">
    <source>
        <dbReference type="Proteomes" id="UP000011922"/>
    </source>
</evidence>
<dbReference type="AlphaFoldDB" id="M5PUV3"/>
<accession>M5PUV3</accession>
<reference evidence="1 2" key="1">
    <citation type="journal article" date="2013" name="Genome Announc.">
        <title>Draft Genome Sequence for Desulfovibrio africanus Strain PCS.</title>
        <authorList>
            <person name="Brown S.D."/>
            <person name="Utturkar S.M."/>
            <person name="Arkin A.P."/>
            <person name="Deutschbauer A.M."/>
            <person name="Elias D.A."/>
            <person name="Hazen T.C."/>
            <person name="Chakraborty R."/>
        </authorList>
    </citation>
    <scope>NUCLEOTIDE SEQUENCE [LARGE SCALE GENOMIC DNA]</scope>
    <source>
        <strain evidence="1 2">PCS</strain>
    </source>
</reference>
<dbReference type="EMBL" id="AOSV01000009">
    <property type="protein sequence ID" value="EMG38117.1"/>
    <property type="molecule type" value="Genomic_DNA"/>
</dbReference>
<organism evidence="1 2">
    <name type="scientific">Desulfocurvibacter africanus PCS</name>
    <dbReference type="NCBI Taxonomy" id="1262666"/>
    <lineage>
        <taxon>Bacteria</taxon>
        <taxon>Pseudomonadati</taxon>
        <taxon>Thermodesulfobacteriota</taxon>
        <taxon>Desulfovibrionia</taxon>
        <taxon>Desulfovibrionales</taxon>
        <taxon>Desulfovibrionaceae</taxon>
        <taxon>Desulfocurvibacter</taxon>
    </lineage>
</organism>
<gene>
    <name evidence="1" type="ORF">PCS_01079</name>
</gene>
<dbReference type="Proteomes" id="UP000011922">
    <property type="component" value="Unassembled WGS sequence"/>
</dbReference>
<protein>
    <submittedName>
        <fullName evidence="1">Uncharacterized protein</fullName>
    </submittedName>
</protein>